<evidence type="ECO:0000256" key="23">
    <source>
        <dbReference type="ARBA" id="ARBA00047855"/>
    </source>
</evidence>
<dbReference type="GO" id="GO:0050661">
    <property type="term" value="F:NADP binding"/>
    <property type="evidence" value="ECO:0007669"/>
    <property type="project" value="InterPro"/>
</dbReference>
<proteinExistence type="inferred from homology"/>
<keyword evidence="37" id="KW-1185">Reference proteome</keyword>
<evidence type="ECO:0000256" key="4">
    <source>
        <dbReference type="ARBA" id="ARBA00009183"/>
    </source>
</evidence>
<keyword evidence="9 33" id="KW-0256">Endoplasmic reticulum</keyword>
<dbReference type="Proteomes" id="UP000828390">
    <property type="component" value="Unassembled WGS sequence"/>
</dbReference>
<evidence type="ECO:0000256" key="34">
    <source>
        <dbReference type="RuleBase" id="RU361177"/>
    </source>
</evidence>
<keyword evidence="12 33" id="KW-0521">NADP</keyword>
<comment type="catalytic activity">
    <reaction evidence="32">
        <text>octan-3-one + NADPH + O2 + H(+) = pentyl propanoate + NADP(+) + H2O</text>
        <dbReference type="Rhea" id="RHEA:54840"/>
        <dbReference type="ChEBI" id="CHEBI:15377"/>
        <dbReference type="ChEBI" id="CHEBI:15378"/>
        <dbReference type="ChEBI" id="CHEBI:15379"/>
        <dbReference type="ChEBI" id="CHEBI:57783"/>
        <dbReference type="ChEBI" id="CHEBI:58349"/>
        <dbReference type="ChEBI" id="CHEBI:80946"/>
        <dbReference type="ChEBI" id="CHEBI:87373"/>
    </reaction>
    <physiologicalReaction direction="left-to-right" evidence="32">
        <dbReference type="Rhea" id="RHEA:54841"/>
    </physiologicalReaction>
</comment>
<comment type="catalytic activity">
    <reaction evidence="24">
        <text>NADPH + O2 + H(+) = H2O2 + NADP(+)</text>
        <dbReference type="Rhea" id="RHEA:11260"/>
        <dbReference type="ChEBI" id="CHEBI:15378"/>
        <dbReference type="ChEBI" id="CHEBI:15379"/>
        <dbReference type="ChEBI" id="CHEBI:16240"/>
        <dbReference type="ChEBI" id="CHEBI:57783"/>
        <dbReference type="ChEBI" id="CHEBI:58349"/>
        <dbReference type="EC" id="1.6.3.1"/>
    </reaction>
    <physiologicalReaction direction="left-to-right" evidence="24">
        <dbReference type="Rhea" id="RHEA:11261"/>
    </physiologicalReaction>
</comment>
<dbReference type="GO" id="GO:0016174">
    <property type="term" value="F:NAD(P)H oxidase H2O2-forming activity"/>
    <property type="evidence" value="ECO:0007669"/>
    <property type="project" value="UniProtKB-EC"/>
</dbReference>
<comment type="catalytic activity">
    <reaction evidence="25">
        <text>hexan-3-one + NADPH + O2 + H(+) = ethyl butanoate + NADP(+) + H2O</text>
        <dbReference type="Rhea" id="RHEA:54844"/>
        <dbReference type="ChEBI" id="CHEBI:15377"/>
        <dbReference type="ChEBI" id="CHEBI:15378"/>
        <dbReference type="ChEBI" id="CHEBI:15379"/>
        <dbReference type="ChEBI" id="CHEBI:57783"/>
        <dbReference type="ChEBI" id="CHEBI:58349"/>
        <dbReference type="ChEBI" id="CHEBI:88764"/>
        <dbReference type="ChEBI" id="CHEBI:89891"/>
    </reaction>
    <physiologicalReaction direction="left-to-right" evidence="25">
        <dbReference type="Rhea" id="RHEA:54845"/>
    </physiologicalReaction>
</comment>
<keyword evidence="14 33" id="KW-0560">Oxidoreductase</keyword>
<keyword evidence="11" id="KW-0492">Microsome</keyword>
<organism evidence="36 37">
    <name type="scientific">Dreissena polymorpha</name>
    <name type="common">Zebra mussel</name>
    <name type="synonym">Mytilus polymorpha</name>
    <dbReference type="NCBI Taxonomy" id="45954"/>
    <lineage>
        <taxon>Eukaryota</taxon>
        <taxon>Metazoa</taxon>
        <taxon>Spiralia</taxon>
        <taxon>Lophotrochozoa</taxon>
        <taxon>Mollusca</taxon>
        <taxon>Bivalvia</taxon>
        <taxon>Autobranchia</taxon>
        <taxon>Heteroconchia</taxon>
        <taxon>Euheterodonta</taxon>
        <taxon>Imparidentia</taxon>
        <taxon>Neoheterodontei</taxon>
        <taxon>Myida</taxon>
        <taxon>Dreissenoidea</taxon>
        <taxon>Dreissenidae</taxon>
        <taxon>Dreissena</taxon>
    </lineage>
</organism>
<evidence type="ECO:0000256" key="28">
    <source>
        <dbReference type="ARBA" id="ARBA00048459"/>
    </source>
</evidence>
<dbReference type="InterPro" id="IPR036188">
    <property type="entry name" value="FAD/NAD-bd_sf"/>
</dbReference>
<evidence type="ECO:0000256" key="13">
    <source>
        <dbReference type="ARBA" id="ARBA00022989"/>
    </source>
</evidence>
<evidence type="ECO:0000256" key="14">
    <source>
        <dbReference type="ARBA" id="ARBA00023002"/>
    </source>
</evidence>
<keyword evidence="17 33" id="KW-0472">Membrane</keyword>
<evidence type="ECO:0000256" key="3">
    <source>
        <dbReference type="ARBA" id="ARBA00004524"/>
    </source>
</evidence>
<comment type="catalytic activity">
    <reaction evidence="23">
        <text>sulcatone + NADPH + O2 + H(+) = 4-methylpent-3-en-1-yl acetate + NADP(+) + H2O</text>
        <dbReference type="Rhea" id="RHEA:54864"/>
        <dbReference type="ChEBI" id="CHEBI:15377"/>
        <dbReference type="ChEBI" id="CHEBI:15378"/>
        <dbReference type="ChEBI" id="CHEBI:15379"/>
        <dbReference type="ChEBI" id="CHEBI:16310"/>
        <dbReference type="ChEBI" id="CHEBI:57783"/>
        <dbReference type="ChEBI" id="CHEBI:58349"/>
        <dbReference type="ChEBI" id="CHEBI:138373"/>
    </reaction>
    <physiologicalReaction direction="left-to-right" evidence="23">
        <dbReference type="Rhea" id="RHEA:54865"/>
    </physiologicalReaction>
</comment>
<keyword evidence="8 35" id="KW-0812">Transmembrane</keyword>
<evidence type="ECO:0000256" key="30">
    <source>
        <dbReference type="ARBA" id="ARBA00048990"/>
    </source>
</evidence>
<keyword evidence="10 33" id="KW-0274">FAD</keyword>
<comment type="catalytic activity">
    <reaction evidence="26">
        <text>hypotaurine + NADPH + O2 + H(+) = taurine + NADP(+) + H2O</text>
        <dbReference type="Rhea" id="RHEA:69819"/>
        <dbReference type="ChEBI" id="CHEBI:15377"/>
        <dbReference type="ChEBI" id="CHEBI:15378"/>
        <dbReference type="ChEBI" id="CHEBI:15379"/>
        <dbReference type="ChEBI" id="CHEBI:57783"/>
        <dbReference type="ChEBI" id="CHEBI:57853"/>
        <dbReference type="ChEBI" id="CHEBI:58349"/>
        <dbReference type="ChEBI" id="CHEBI:507393"/>
        <dbReference type="EC" id="1.14.13.8"/>
    </reaction>
    <physiologicalReaction direction="left-to-right" evidence="26">
        <dbReference type="Rhea" id="RHEA:69820"/>
    </physiologicalReaction>
</comment>
<dbReference type="SUPFAM" id="SSF51905">
    <property type="entry name" value="FAD/NAD(P)-binding domain"/>
    <property type="match status" value="2"/>
</dbReference>
<dbReference type="EMBL" id="JAIWYP010000007">
    <property type="protein sequence ID" value="KAH3798397.1"/>
    <property type="molecule type" value="Genomic_DNA"/>
</dbReference>
<reference evidence="36" key="2">
    <citation type="submission" date="2020-11" db="EMBL/GenBank/DDBJ databases">
        <authorList>
            <person name="McCartney M.A."/>
            <person name="Auch B."/>
            <person name="Kono T."/>
            <person name="Mallez S."/>
            <person name="Becker A."/>
            <person name="Gohl D.M."/>
            <person name="Silverstein K.A.T."/>
            <person name="Koren S."/>
            <person name="Bechman K.B."/>
            <person name="Herman A."/>
            <person name="Abrahante J.E."/>
            <person name="Garbe J."/>
        </authorList>
    </citation>
    <scope>NUCLEOTIDE SEQUENCE</scope>
    <source>
        <strain evidence="36">Duluth1</strain>
        <tissue evidence="36">Whole animal</tissue>
    </source>
</reference>
<evidence type="ECO:0000313" key="37">
    <source>
        <dbReference type="Proteomes" id="UP000828390"/>
    </source>
</evidence>
<protein>
    <recommendedName>
        <fullName evidence="34">Flavin-containing monooxygenase</fullName>
        <ecNumber evidence="34">1.-.-.-</ecNumber>
    </recommendedName>
</protein>
<evidence type="ECO:0000256" key="35">
    <source>
        <dbReference type="SAM" id="Phobius"/>
    </source>
</evidence>
<evidence type="ECO:0000256" key="15">
    <source>
        <dbReference type="ARBA" id="ARBA00023033"/>
    </source>
</evidence>
<dbReference type="AlphaFoldDB" id="A0A9D4J7X5"/>
<comment type="function">
    <text evidence="19">Broad spectrum monooxygenase that catalyzes the oxygenation of a wide variety of nitrogen- and sulfur-containing compounds including xenobiotics. Catalyzes the S-oxygenation of hypotaurine to produce taurine, an organic osmolyte involved in cell volume regulation as well as a variety of cytoprotective and developmental processes. In vitro, catalyzes the N-oxygenation of trimethylamine (TMA) to produce trimethylamine N-oxide (TMAO) and could therefore participate to the detoxification of this compound that is generated by the action of gut microbiota from dietary precursors such as choline, choline containing compounds, betaine or L-carnitine.</text>
</comment>
<keyword evidence="15 33" id="KW-0503">Monooxygenase</keyword>
<dbReference type="PANTHER" id="PTHR23023">
    <property type="entry name" value="DIMETHYLANILINE MONOOXYGENASE"/>
    <property type="match status" value="1"/>
</dbReference>
<dbReference type="InterPro" id="IPR050346">
    <property type="entry name" value="FMO-like"/>
</dbReference>
<evidence type="ECO:0000256" key="8">
    <source>
        <dbReference type="ARBA" id="ARBA00022692"/>
    </source>
</evidence>
<evidence type="ECO:0000256" key="21">
    <source>
        <dbReference type="ARBA" id="ARBA00047426"/>
    </source>
</evidence>
<evidence type="ECO:0000256" key="26">
    <source>
        <dbReference type="ARBA" id="ARBA00048041"/>
    </source>
</evidence>
<evidence type="ECO:0000256" key="9">
    <source>
        <dbReference type="ARBA" id="ARBA00022824"/>
    </source>
</evidence>
<dbReference type="GO" id="GO:0006629">
    <property type="term" value="P:lipid metabolic process"/>
    <property type="evidence" value="ECO:0007669"/>
    <property type="project" value="UniProtKB-KW"/>
</dbReference>
<dbReference type="FunFam" id="3.50.50.60:FF:000159">
    <property type="entry name" value="Dimethylaniline monooxygenase [N-oxide-forming]"/>
    <property type="match status" value="1"/>
</dbReference>
<evidence type="ECO:0000256" key="7">
    <source>
        <dbReference type="ARBA" id="ARBA00022630"/>
    </source>
</evidence>
<dbReference type="PIRSF" id="PIRSF000332">
    <property type="entry name" value="FMO"/>
    <property type="match status" value="1"/>
</dbReference>
<dbReference type="GO" id="GO:0034899">
    <property type="term" value="F:trimethylamine monooxygenase activity"/>
    <property type="evidence" value="ECO:0007669"/>
    <property type="project" value="UniProtKB-EC"/>
</dbReference>
<dbReference type="GO" id="GO:0005789">
    <property type="term" value="C:endoplasmic reticulum membrane"/>
    <property type="evidence" value="ECO:0007669"/>
    <property type="project" value="UniProtKB-SubCell"/>
</dbReference>
<evidence type="ECO:0000256" key="20">
    <source>
        <dbReference type="ARBA" id="ARBA00047338"/>
    </source>
</evidence>
<dbReference type="InterPro" id="IPR000960">
    <property type="entry name" value="Flavin_mOase"/>
</dbReference>
<evidence type="ECO:0000256" key="27">
    <source>
        <dbReference type="ARBA" id="ARBA00048088"/>
    </source>
</evidence>
<evidence type="ECO:0000256" key="16">
    <source>
        <dbReference type="ARBA" id="ARBA00023098"/>
    </source>
</evidence>
<keyword evidence="5" id="KW-0488">Methylation</keyword>
<keyword evidence="6" id="KW-0597">Phosphoprotein</keyword>
<evidence type="ECO:0000256" key="12">
    <source>
        <dbReference type="ARBA" id="ARBA00022857"/>
    </source>
</evidence>
<comment type="subcellular location">
    <subcellularLocation>
        <location evidence="2">Endoplasmic reticulum membrane</location>
        <topology evidence="2">Single-pass membrane protein</topology>
    </subcellularLocation>
    <subcellularLocation>
        <location evidence="3">Microsome membrane</location>
    </subcellularLocation>
</comment>
<comment type="catalytic activity">
    <reaction evidence="31">
        <text>N,N-dimethylaniline + NADPH + O2 + H(+) = N,N-dimethylaniline N-oxide + NADP(+) + H2O</text>
        <dbReference type="Rhea" id="RHEA:24468"/>
        <dbReference type="ChEBI" id="CHEBI:15377"/>
        <dbReference type="ChEBI" id="CHEBI:15378"/>
        <dbReference type="ChEBI" id="CHEBI:15379"/>
        <dbReference type="ChEBI" id="CHEBI:16269"/>
        <dbReference type="ChEBI" id="CHEBI:17735"/>
        <dbReference type="ChEBI" id="CHEBI:57783"/>
        <dbReference type="ChEBI" id="CHEBI:58349"/>
        <dbReference type="EC" id="1.14.13.8"/>
    </reaction>
    <physiologicalReaction direction="left-to-right" evidence="31">
        <dbReference type="Rhea" id="RHEA:24469"/>
    </physiologicalReaction>
</comment>
<keyword evidence="7 33" id="KW-0285">Flavoprotein</keyword>
<evidence type="ECO:0000256" key="17">
    <source>
        <dbReference type="ARBA" id="ARBA00023136"/>
    </source>
</evidence>
<dbReference type="Pfam" id="PF00743">
    <property type="entry name" value="FMO-like"/>
    <property type="match status" value="1"/>
</dbReference>
<dbReference type="InterPro" id="IPR002257">
    <property type="entry name" value="Flavin_mOase_5"/>
</dbReference>
<comment type="cofactor">
    <cofactor evidence="1 33 34">
        <name>FAD</name>
        <dbReference type="ChEBI" id="CHEBI:57692"/>
    </cofactor>
</comment>
<dbReference type="GO" id="GO:0004499">
    <property type="term" value="F:N,N-dimethylaniline monooxygenase activity"/>
    <property type="evidence" value="ECO:0007669"/>
    <property type="project" value="UniProtKB-UniRule"/>
</dbReference>
<comment type="catalytic activity">
    <reaction evidence="22">
        <text>heptan-2-one + NADPH + O2 + H(+) = pentyl acetate + NADP(+) + H2O</text>
        <dbReference type="Rhea" id="RHEA:54836"/>
        <dbReference type="ChEBI" id="CHEBI:5672"/>
        <dbReference type="ChEBI" id="CHEBI:15377"/>
        <dbReference type="ChEBI" id="CHEBI:15378"/>
        <dbReference type="ChEBI" id="CHEBI:15379"/>
        <dbReference type="ChEBI" id="CHEBI:57783"/>
        <dbReference type="ChEBI" id="CHEBI:58349"/>
        <dbReference type="ChEBI" id="CHEBI:87362"/>
    </reaction>
    <physiologicalReaction direction="left-to-right" evidence="22">
        <dbReference type="Rhea" id="RHEA:54837"/>
    </physiologicalReaction>
</comment>
<evidence type="ECO:0000256" key="19">
    <source>
        <dbReference type="ARBA" id="ARBA00045957"/>
    </source>
</evidence>
<evidence type="ECO:0000256" key="25">
    <source>
        <dbReference type="ARBA" id="ARBA00047977"/>
    </source>
</evidence>
<comment type="catalytic activity">
    <reaction evidence="27">
        <text>trimethylamine + NADPH + O2 = trimethylamine N-oxide + NADP(+) + H2O</text>
        <dbReference type="Rhea" id="RHEA:31979"/>
        <dbReference type="ChEBI" id="CHEBI:15377"/>
        <dbReference type="ChEBI" id="CHEBI:15379"/>
        <dbReference type="ChEBI" id="CHEBI:15724"/>
        <dbReference type="ChEBI" id="CHEBI:57783"/>
        <dbReference type="ChEBI" id="CHEBI:58349"/>
        <dbReference type="ChEBI" id="CHEBI:58389"/>
        <dbReference type="EC" id="1.14.13.148"/>
    </reaction>
    <physiologicalReaction direction="left-to-right" evidence="27">
        <dbReference type="Rhea" id="RHEA:31980"/>
    </physiologicalReaction>
</comment>
<keyword evidence="13 35" id="KW-1133">Transmembrane helix</keyword>
<accession>A0A9D4J7X5</accession>
<gene>
    <name evidence="36" type="ORF">DPMN_151996</name>
</gene>
<dbReference type="GO" id="GO:0050660">
    <property type="term" value="F:flavin adenine dinucleotide binding"/>
    <property type="evidence" value="ECO:0007669"/>
    <property type="project" value="InterPro"/>
</dbReference>
<dbReference type="OrthoDB" id="66881at2759"/>
<reference evidence="36" key="1">
    <citation type="journal article" date="2019" name="bioRxiv">
        <title>The Genome of the Zebra Mussel, Dreissena polymorpha: A Resource for Invasive Species Research.</title>
        <authorList>
            <person name="McCartney M.A."/>
            <person name="Auch B."/>
            <person name="Kono T."/>
            <person name="Mallez S."/>
            <person name="Zhang Y."/>
            <person name="Obille A."/>
            <person name="Becker A."/>
            <person name="Abrahante J.E."/>
            <person name="Garbe J."/>
            <person name="Badalamenti J.P."/>
            <person name="Herman A."/>
            <person name="Mangelson H."/>
            <person name="Liachko I."/>
            <person name="Sullivan S."/>
            <person name="Sone E.D."/>
            <person name="Koren S."/>
            <person name="Silverstein K.A.T."/>
            <person name="Beckman K.B."/>
            <person name="Gohl D.M."/>
        </authorList>
    </citation>
    <scope>NUCLEOTIDE SEQUENCE</scope>
    <source>
        <strain evidence="36">Duluth1</strain>
        <tissue evidence="36">Whole animal</tissue>
    </source>
</reference>
<evidence type="ECO:0000256" key="2">
    <source>
        <dbReference type="ARBA" id="ARBA00004389"/>
    </source>
</evidence>
<evidence type="ECO:0000256" key="32">
    <source>
        <dbReference type="ARBA" id="ARBA00049475"/>
    </source>
</evidence>
<evidence type="ECO:0000256" key="22">
    <source>
        <dbReference type="ARBA" id="ARBA00047574"/>
    </source>
</evidence>
<comment type="catalytic activity">
    <reaction evidence="21">
        <text>hexan-3-one + NADPH + O2 + H(+) = propyl propanoate + NADP(+) + H2O</text>
        <dbReference type="Rhea" id="RHEA:54848"/>
        <dbReference type="ChEBI" id="CHEBI:15377"/>
        <dbReference type="ChEBI" id="CHEBI:15378"/>
        <dbReference type="ChEBI" id="CHEBI:15379"/>
        <dbReference type="ChEBI" id="CHEBI:57783"/>
        <dbReference type="ChEBI" id="CHEBI:58349"/>
        <dbReference type="ChEBI" id="CHEBI:89828"/>
        <dbReference type="ChEBI" id="CHEBI:89891"/>
    </reaction>
    <physiologicalReaction direction="left-to-right" evidence="21">
        <dbReference type="Rhea" id="RHEA:54849"/>
    </physiologicalReaction>
</comment>
<comment type="caution">
    <text evidence="36">The sequence shown here is derived from an EMBL/GenBank/DDBJ whole genome shotgun (WGS) entry which is preliminary data.</text>
</comment>
<dbReference type="PRINTS" id="PR01125">
    <property type="entry name" value="FMOXYGENASE5"/>
</dbReference>
<dbReference type="EC" id="1.-.-.-" evidence="34"/>
<evidence type="ECO:0000256" key="29">
    <source>
        <dbReference type="ARBA" id="ARBA00048989"/>
    </source>
</evidence>
<comment type="catalytic activity">
    <reaction evidence="30">
        <text>heptan-4-one + NADPH + O2 + H(+) = propyl butanoate + NADP(+) + H2O</text>
        <dbReference type="Rhea" id="RHEA:54852"/>
        <dbReference type="ChEBI" id="CHEBI:15377"/>
        <dbReference type="ChEBI" id="CHEBI:15378"/>
        <dbReference type="ChEBI" id="CHEBI:15379"/>
        <dbReference type="ChEBI" id="CHEBI:57783"/>
        <dbReference type="ChEBI" id="CHEBI:58349"/>
        <dbReference type="ChEBI" id="CHEBI:89484"/>
        <dbReference type="ChEBI" id="CHEBI:89719"/>
    </reaction>
    <physiologicalReaction direction="left-to-right" evidence="30">
        <dbReference type="Rhea" id="RHEA:54853"/>
    </physiologicalReaction>
</comment>
<evidence type="ECO:0000256" key="1">
    <source>
        <dbReference type="ARBA" id="ARBA00001974"/>
    </source>
</evidence>
<evidence type="ECO:0000256" key="11">
    <source>
        <dbReference type="ARBA" id="ARBA00022848"/>
    </source>
</evidence>
<evidence type="ECO:0000256" key="33">
    <source>
        <dbReference type="PIRNR" id="PIRNR000332"/>
    </source>
</evidence>
<sequence length="534" mass="60089">MKVAIIGAGASGLTAIKCCLDEGLVPTCYERSEELGGLWNYKDDVRPGQGSVMKSTVINTSKEMMCYSDFPIPAEFPVFMHNKYVMQYFKMYAKQFGLENYIQFSTEIVSLKRSKEFSSTGQWDITVKHKTTGKEEEHVYDAVLVCTGHHADVHIPQFPGLDRFRGKVLHSHDFRHTAGYEGKRVLIVGIGNSGGDAAVELSRVASQVFLSTRRGSWILNRVADHGLPLDMANLSRFTTTLASLMPNLAQSFAEGQLNKKFDHALYSLKPKHRIFQQHPMVNDDLPNRIACGAINIKSNVMEFTENGVQFDDGTFVDDIDVVILATGYVFGFPFMEKGLIDVRQNKVELFKYMFAPELERPTLAVVGCFQPIGAIMPICELQCRLATRVFKGDVTLPSKDEMWSDIRTKATIMSHKYVECQRHTIQVDFITFLDELAQLNGCKPNFGAMFLRDPVLAWKCIFGPCTPYQFRLEGPGRWKGARAAIMTQWDRTLQPLKTRPLGAEVEVKGSSLGFLKFLVVFVGLFVLLLSFCMQ</sequence>
<evidence type="ECO:0000256" key="18">
    <source>
        <dbReference type="ARBA" id="ARBA00045722"/>
    </source>
</evidence>
<comment type="similarity">
    <text evidence="4 33 34">Belongs to the FMO family.</text>
</comment>
<dbReference type="Gene3D" id="3.50.50.60">
    <property type="entry name" value="FAD/NAD(P)-binding domain"/>
    <property type="match status" value="4"/>
</dbReference>
<comment type="function">
    <text evidence="18">Acts as a Baeyer-Villiger monooxygenase on a broad range of substrates. Catalyzes the insertion of an oxygen atom into a carbon-carbon bond adjacent to a carbonyl, which converts ketones to esters. Active on diverse carbonyl compounds, whereas soft nucleophiles are mostly non- or poorly reactive. In contrast with other forms of FMO it is non- or poorly active on 'classical' substrates such as drugs, pesticides, and dietary components containing soft nucleophilic heteroatoms. Able to oxidize drug molecules bearing a carbonyl group on an aliphatic chain, such as nabumetone and pentoxifylline. Also, in the absence of substrates, shows slow but yet significant NADPH oxidase activity. Acts as a positive modulator of cholesterol biosynthesis as well as glucose homeostasis, promoting metabolic aging via pleiotropic effects.</text>
</comment>
<evidence type="ECO:0000313" key="36">
    <source>
        <dbReference type="EMBL" id="KAH3798397.1"/>
    </source>
</evidence>
<name>A0A9D4J7X5_DREPO</name>
<keyword evidence="16" id="KW-0443">Lipid metabolism</keyword>
<evidence type="ECO:0000256" key="5">
    <source>
        <dbReference type="ARBA" id="ARBA00022481"/>
    </source>
</evidence>
<evidence type="ECO:0000256" key="6">
    <source>
        <dbReference type="ARBA" id="ARBA00022553"/>
    </source>
</evidence>
<dbReference type="InterPro" id="IPR020946">
    <property type="entry name" value="Flavin_mOase-like"/>
</dbReference>
<feature type="transmembrane region" description="Helical" evidence="35">
    <location>
        <begin position="514"/>
        <end position="533"/>
    </location>
</feature>
<evidence type="ECO:0000256" key="24">
    <source>
        <dbReference type="ARBA" id="ARBA00047864"/>
    </source>
</evidence>
<comment type="catalytic activity">
    <reaction evidence="28">
        <text>octan-3-one + NADPH + O2 + H(+) = ethyl hexanoate + NADP(+) + H2O</text>
        <dbReference type="Rhea" id="RHEA:54856"/>
        <dbReference type="ChEBI" id="CHEBI:15377"/>
        <dbReference type="ChEBI" id="CHEBI:15378"/>
        <dbReference type="ChEBI" id="CHEBI:15379"/>
        <dbReference type="ChEBI" id="CHEBI:57783"/>
        <dbReference type="ChEBI" id="CHEBI:58349"/>
        <dbReference type="ChEBI" id="CHEBI:80946"/>
        <dbReference type="ChEBI" id="CHEBI:86055"/>
    </reaction>
    <physiologicalReaction direction="left-to-right" evidence="28">
        <dbReference type="Rhea" id="RHEA:54857"/>
    </physiologicalReaction>
</comment>
<evidence type="ECO:0000256" key="31">
    <source>
        <dbReference type="ARBA" id="ARBA00049443"/>
    </source>
</evidence>
<comment type="catalytic activity">
    <reaction evidence="29">
        <text>(2E)-geranial + NADPH + O2 + H(+) = (1E)-2,6-dimethylhepta-1,5-dien-1-yl formate + NADP(+) + H2O</text>
        <dbReference type="Rhea" id="RHEA:54860"/>
        <dbReference type="ChEBI" id="CHEBI:15377"/>
        <dbReference type="ChEBI" id="CHEBI:15378"/>
        <dbReference type="ChEBI" id="CHEBI:15379"/>
        <dbReference type="ChEBI" id="CHEBI:16980"/>
        <dbReference type="ChEBI" id="CHEBI:57783"/>
        <dbReference type="ChEBI" id="CHEBI:58349"/>
        <dbReference type="ChEBI" id="CHEBI:138375"/>
    </reaction>
    <physiologicalReaction direction="left-to-right" evidence="29">
        <dbReference type="Rhea" id="RHEA:54861"/>
    </physiologicalReaction>
</comment>
<evidence type="ECO:0000256" key="10">
    <source>
        <dbReference type="ARBA" id="ARBA00022827"/>
    </source>
</evidence>
<dbReference type="PRINTS" id="PR00370">
    <property type="entry name" value="FMOXYGENASE"/>
</dbReference>
<comment type="catalytic activity">
    <reaction evidence="20">
        <text>hypotaurine + NADH + O2 + H(+) = taurine + NAD(+) + H2O</text>
        <dbReference type="Rhea" id="RHEA:74111"/>
        <dbReference type="ChEBI" id="CHEBI:15377"/>
        <dbReference type="ChEBI" id="CHEBI:15378"/>
        <dbReference type="ChEBI" id="CHEBI:15379"/>
        <dbReference type="ChEBI" id="CHEBI:57540"/>
        <dbReference type="ChEBI" id="CHEBI:57853"/>
        <dbReference type="ChEBI" id="CHEBI:57945"/>
        <dbReference type="ChEBI" id="CHEBI:507393"/>
        <dbReference type="EC" id="1.14.13.8"/>
    </reaction>
    <physiologicalReaction direction="left-to-right" evidence="20">
        <dbReference type="Rhea" id="RHEA:74112"/>
    </physiologicalReaction>
</comment>